<reference evidence="2" key="1">
    <citation type="journal article" date="2016" name="Nature">
        <title>Genome evolution in the allotetraploid frog Xenopus laevis.</title>
        <authorList>
            <person name="Session A.M."/>
            <person name="Uno Y."/>
            <person name="Kwon T."/>
            <person name="Chapman J.A."/>
            <person name="Toyoda A."/>
            <person name="Takahashi S."/>
            <person name="Fukui A."/>
            <person name="Hikosaka A."/>
            <person name="Suzuki A."/>
            <person name="Kondo M."/>
            <person name="van Heeringen S.J."/>
            <person name="Quigley I."/>
            <person name="Heinz S."/>
            <person name="Ogino H."/>
            <person name="Ochi H."/>
            <person name="Hellsten U."/>
            <person name="Lyons J.B."/>
            <person name="Simakov O."/>
            <person name="Putnam N."/>
            <person name="Stites J."/>
            <person name="Kuroki Y."/>
            <person name="Tanaka T."/>
            <person name="Michiue T."/>
            <person name="Watanabe M."/>
            <person name="Bogdanovic O."/>
            <person name="Lister R."/>
            <person name="Georgiou G."/>
            <person name="Paranjpe S.S."/>
            <person name="van Kruijsbergen I."/>
            <person name="Shu S."/>
            <person name="Carlson J."/>
            <person name="Kinoshita T."/>
            <person name="Ohta Y."/>
            <person name="Mawaribuchi S."/>
            <person name="Jenkins J."/>
            <person name="Grimwood J."/>
            <person name="Schmutz J."/>
            <person name="Mitros T."/>
            <person name="Mozaffari S.V."/>
            <person name="Suzuki Y."/>
            <person name="Haramoto Y."/>
            <person name="Yamamoto T.S."/>
            <person name="Takagi C."/>
            <person name="Heald R."/>
            <person name="Miller K."/>
            <person name="Haudenschild C."/>
            <person name="Kitzman J."/>
            <person name="Nakayama T."/>
            <person name="Izutsu Y."/>
            <person name="Robert J."/>
            <person name="Fortriede J."/>
            <person name="Burns K."/>
            <person name="Lotay V."/>
            <person name="Karimi K."/>
            <person name="Yasuoka Y."/>
            <person name="Dichmann D.S."/>
            <person name="Flajnik M.F."/>
            <person name="Houston D.W."/>
            <person name="Shendure J."/>
            <person name="DuPasquier L."/>
            <person name="Vize P.D."/>
            <person name="Zorn A.M."/>
            <person name="Ito M."/>
            <person name="Marcotte E.M."/>
            <person name="Wallingford J.B."/>
            <person name="Ito Y."/>
            <person name="Asashima M."/>
            <person name="Ueno N."/>
            <person name="Matsuda Y."/>
            <person name="Veenstra G.J."/>
            <person name="Fujiyama A."/>
            <person name="Harland R.M."/>
            <person name="Taira M."/>
            <person name="Rokhsar D.S."/>
        </authorList>
    </citation>
    <scope>NUCLEOTIDE SEQUENCE [LARGE SCALE GENOMIC DNA]</scope>
    <source>
        <strain evidence="2">J</strain>
    </source>
</reference>
<dbReference type="EMBL" id="CM004478">
    <property type="protein sequence ID" value="OCT72698.1"/>
    <property type="molecule type" value="Genomic_DNA"/>
</dbReference>
<gene>
    <name evidence="1" type="ORF">XELAEV_18035681mg</name>
</gene>
<dbReference type="AlphaFoldDB" id="A0A974CG24"/>
<evidence type="ECO:0000313" key="1">
    <source>
        <dbReference type="EMBL" id="OCT72698.1"/>
    </source>
</evidence>
<protein>
    <submittedName>
        <fullName evidence="1">Uncharacterized protein</fullName>
    </submittedName>
</protein>
<name>A0A974CG24_XENLA</name>
<proteinExistence type="predicted"/>
<accession>A0A974CG24</accession>
<organism evidence="1 2">
    <name type="scientific">Xenopus laevis</name>
    <name type="common">African clawed frog</name>
    <dbReference type="NCBI Taxonomy" id="8355"/>
    <lineage>
        <taxon>Eukaryota</taxon>
        <taxon>Metazoa</taxon>
        <taxon>Chordata</taxon>
        <taxon>Craniata</taxon>
        <taxon>Vertebrata</taxon>
        <taxon>Euteleostomi</taxon>
        <taxon>Amphibia</taxon>
        <taxon>Batrachia</taxon>
        <taxon>Anura</taxon>
        <taxon>Pipoidea</taxon>
        <taxon>Pipidae</taxon>
        <taxon>Xenopodinae</taxon>
        <taxon>Xenopus</taxon>
        <taxon>Xenopus</taxon>
    </lineage>
</organism>
<dbReference type="Proteomes" id="UP000694892">
    <property type="component" value="Chromosome 7L"/>
</dbReference>
<sequence>MYVSMVVISRQEIWFWRYKWKVDFSCSGLILKDPIAKKVASPNVFSRIILYLLMILIYGNLEPWTSKLESHIVYDNFVSRYYWNLQEWKSGLLESCVMDSSFVIFMQCQMIVDYSNEMHACIDLLFFRKYNFIG</sequence>
<evidence type="ECO:0000313" key="2">
    <source>
        <dbReference type="Proteomes" id="UP000694892"/>
    </source>
</evidence>